<dbReference type="InterPro" id="IPR006762">
    <property type="entry name" value="Gtr1_RagA"/>
</dbReference>
<dbReference type="GO" id="GO:1990131">
    <property type="term" value="C:Gtr1-Gtr2 GTPase complex"/>
    <property type="evidence" value="ECO:0007669"/>
    <property type="project" value="TreeGrafter"/>
</dbReference>
<organism evidence="4">
    <name type="scientific">Arcella intermedia</name>
    <dbReference type="NCBI Taxonomy" id="1963864"/>
    <lineage>
        <taxon>Eukaryota</taxon>
        <taxon>Amoebozoa</taxon>
        <taxon>Tubulinea</taxon>
        <taxon>Elardia</taxon>
        <taxon>Arcellinida</taxon>
        <taxon>Sphaerothecina</taxon>
        <taxon>Arcellidae</taxon>
        <taxon>Arcella</taxon>
    </lineage>
</organism>
<evidence type="ECO:0000256" key="2">
    <source>
        <dbReference type="ARBA" id="ARBA00022741"/>
    </source>
</evidence>
<evidence type="ECO:0000313" key="4">
    <source>
        <dbReference type="EMBL" id="NDV34302.1"/>
    </source>
</evidence>
<dbReference type="PANTHER" id="PTHR11259:SF1">
    <property type="entry name" value="RAS-RELATED GTP-BINDING PROTEIN"/>
    <property type="match status" value="1"/>
</dbReference>
<sequence length="300" mass="34672">MVLMGPPSAGKTSMNGIIFANVKAQETTKFQSTISLQRSSIRFMGNMNFSLWDCPTQKEFLYEYFTTQSEYIFSQVSVLVFVLDATSKTIHEDWKQFSQCVEFLSKYSYQAKLFALIHKMDLVPERDKNKIFEAHSSKLQSMSKHFNITCFQTSIWEETLYKAWSAIVNSLIPNAELIKQRLTEFMNNIEAEEVILFEKSSFLHISHTTRNEDLFTDIHRIERISNIVKMFKISCLKGGTNNKSILVENSKFTALLQEFTQNSYILVITVDPEVNRTTTTINIQTAIPQFEKLLTQNPTE</sequence>
<reference evidence="4" key="1">
    <citation type="journal article" date="2020" name="J. Eukaryot. Microbiol.">
        <title>De novo Sequencing, Assembly and Annotation of the Transcriptome for the Free-Living Testate Amoeba Arcella intermedia.</title>
        <authorList>
            <person name="Ribeiro G.M."/>
            <person name="Porfirio-Sousa A.L."/>
            <person name="Maurer-Alcala X.X."/>
            <person name="Katz L.A."/>
            <person name="Lahr D.J.G."/>
        </authorList>
    </citation>
    <scope>NUCLEOTIDE SEQUENCE</scope>
</reference>
<dbReference type="GO" id="GO:1904263">
    <property type="term" value="P:positive regulation of TORC1 signaling"/>
    <property type="evidence" value="ECO:0007669"/>
    <property type="project" value="TreeGrafter"/>
</dbReference>
<dbReference type="Pfam" id="PF04670">
    <property type="entry name" value="Gtr1_RagA"/>
    <property type="match status" value="1"/>
</dbReference>
<dbReference type="GO" id="GO:0005525">
    <property type="term" value="F:GTP binding"/>
    <property type="evidence" value="ECO:0007669"/>
    <property type="project" value="UniProtKB-KW"/>
</dbReference>
<dbReference type="EMBL" id="GIBP01005333">
    <property type="protein sequence ID" value="NDV34302.1"/>
    <property type="molecule type" value="Transcribed_RNA"/>
</dbReference>
<accession>A0A6B2LB61</accession>
<dbReference type="InterPro" id="IPR027417">
    <property type="entry name" value="P-loop_NTPase"/>
</dbReference>
<dbReference type="PANTHER" id="PTHR11259">
    <property type="entry name" value="RAS-RELATED GTP BINDING RAG/GTR YEAST"/>
    <property type="match status" value="1"/>
</dbReference>
<comment type="similarity">
    <text evidence="1">Belongs to the GTR/RAG GTP-binding protein family.</text>
</comment>
<dbReference type="GO" id="GO:0005764">
    <property type="term" value="C:lysosome"/>
    <property type="evidence" value="ECO:0007669"/>
    <property type="project" value="TreeGrafter"/>
</dbReference>
<dbReference type="Gene3D" id="3.30.450.190">
    <property type="match status" value="1"/>
</dbReference>
<dbReference type="GO" id="GO:0010507">
    <property type="term" value="P:negative regulation of autophagy"/>
    <property type="evidence" value="ECO:0007669"/>
    <property type="project" value="TreeGrafter"/>
</dbReference>
<proteinExistence type="inferred from homology"/>
<evidence type="ECO:0008006" key="5">
    <source>
        <dbReference type="Google" id="ProtNLM"/>
    </source>
</evidence>
<dbReference type="SUPFAM" id="SSF52540">
    <property type="entry name" value="P-loop containing nucleoside triphosphate hydrolases"/>
    <property type="match status" value="1"/>
</dbReference>
<keyword evidence="3" id="KW-0342">GTP-binding</keyword>
<keyword evidence="2" id="KW-0547">Nucleotide-binding</keyword>
<dbReference type="Gene3D" id="3.40.50.300">
    <property type="entry name" value="P-loop containing nucleotide triphosphate hydrolases"/>
    <property type="match status" value="1"/>
</dbReference>
<protein>
    <recommendedName>
        <fullName evidence="5">GTP-binding protein</fullName>
    </recommendedName>
</protein>
<evidence type="ECO:0000256" key="1">
    <source>
        <dbReference type="ARBA" id="ARBA00007756"/>
    </source>
</evidence>
<dbReference type="GO" id="GO:0009267">
    <property type="term" value="P:cellular response to starvation"/>
    <property type="evidence" value="ECO:0007669"/>
    <property type="project" value="TreeGrafter"/>
</dbReference>
<dbReference type="AlphaFoldDB" id="A0A6B2LB61"/>
<dbReference type="GO" id="GO:0005634">
    <property type="term" value="C:nucleus"/>
    <property type="evidence" value="ECO:0007669"/>
    <property type="project" value="TreeGrafter"/>
</dbReference>
<name>A0A6B2LB61_9EUKA</name>
<dbReference type="GO" id="GO:0003924">
    <property type="term" value="F:GTPase activity"/>
    <property type="evidence" value="ECO:0007669"/>
    <property type="project" value="TreeGrafter"/>
</dbReference>
<evidence type="ECO:0000256" key="3">
    <source>
        <dbReference type="ARBA" id="ARBA00023134"/>
    </source>
</evidence>